<gene>
    <name evidence="2" type="ORF">LX16_0691</name>
</gene>
<keyword evidence="1" id="KW-0812">Transmembrane</keyword>
<comment type="caution">
    <text evidence="2">The sequence shown here is derived from an EMBL/GenBank/DDBJ whole genome shotgun (WGS) entry which is preliminary data.</text>
</comment>
<protein>
    <submittedName>
        <fullName evidence="2">Uncharacterized protein</fullName>
    </submittedName>
</protein>
<feature type="transmembrane region" description="Helical" evidence="1">
    <location>
        <begin position="74"/>
        <end position="91"/>
    </location>
</feature>
<accession>A0A562VAV4</accession>
<evidence type="ECO:0000313" key="2">
    <source>
        <dbReference type="EMBL" id="TWJ14995.1"/>
    </source>
</evidence>
<evidence type="ECO:0000313" key="3">
    <source>
        <dbReference type="Proteomes" id="UP000321617"/>
    </source>
</evidence>
<feature type="transmembrane region" description="Helical" evidence="1">
    <location>
        <begin position="41"/>
        <end position="62"/>
    </location>
</feature>
<organism evidence="2 3">
    <name type="scientific">Stackebrandtia albiflava</name>
    <dbReference type="NCBI Taxonomy" id="406432"/>
    <lineage>
        <taxon>Bacteria</taxon>
        <taxon>Bacillati</taxon>
        <taxon>Actinomycetota</taxon>
        <taxon>Actinomycetes</taxon>
        <taxon>Glycomycetales</taxon>
        <taxon>Glycomycetaceae</taxon>
        <taxon>Stackebrandtia</taxon>
    </lineage>
</organism>
<dbReference type="Pfam" id="PF20064">
    <property type="entry name" value="DUF6463"/>
    <property type="match status" value="1"/>
</dbReference>
<dbReference type="Proteomes" id="UP000321617">
    <property type="component" value="Unassembled WGS sequence"/>
</dbReference>
<keyword evidence="3" id="KW-1185">Reference proteome</keyword>
<keyword evidence="1" id="KW-0472">Membrane</keyword>
<sequence>MAVAAGHTALVTAMTWPHWPGWLSGELWWAVGSGEHLDSALAFWSVPGGFVVPLVLVGLTALRSARDGRTLPGHVGVIMLVWAAFGSYVAFPTGFPLLFAPAVLILFAARQDRAVAATPEPVVHHDG</sequence>
<dbReference type="AlphaFoldDB" id="A0A562VAV4"/>
<proteinExistence type="predicted"/>
<name>A0A562VAV4_9ACTN</name>
<reference evidence="2 3" key="1">
    <citation type="journal article" date="2013" name="Stand. Genomic Sci.">
        <title>Genomic Encyclopedia of Type Strains, Phase I: The one thousand microbial genomes (KMG-I) project.</title>
        <authorList>
            <person name="Kyrpides N.C."/>
            <person name="Woyke T."/>
            <person name="Eisen J.A."/>
            <person name="Garrity G."/>
            <person name="Lilburn T.G."/>
            <person name="Beck B.J."/>
            <person name="Whitman W.B."/>
            <person name="Hugenholtz P."/>
            <person name="Klenk H.P."/>
        </authorList>
    </citation>
    <scope>NUCLEOTIDE SEQUENCE [LARGE SCALE GENOMIC DNA]</scope>
    <source>
        <strain evidence="2 3">DSM 45044</strain>
    </source>
</reference>
<evidence type="ECO:0000256" key="1">
    <source>
        <dbReference type="SAM" id="Phobius"/>
    </source>
</evidence>
<keyword evidence="1" id="KW-1133">Transmembrane helix</keyword>
<dbReference type="InterPro" id="IPR045590">
    <property type="entry name" value="DUF6463"/>
</dbReference>
<dbReference type="EMBL" id="VLLL01000005">
    <property type="protein sequence ID" value="TWJ14995.1"/>
    <property type="molecule type" value="Genomic_DNA"/>
</dbReference>